<sequence length="153" mass="16659">MHDPERRRARRLPRGRRAVGRRTPAGRRRPAARRPRHVRRARGRVIVELPPQSPVDDLGRLLHAGDVAAQLALAVTHVDGALHAAGLTAADLTEVRVRTTDPGALVEVREVLDEYLAASGGAPVITVVEVDLLDDPEMVVTLDVHALRPAHHA</sequence>
<protein>
    <recommendedName>
        <fullName evidence="4">RidA family protein</fullName>
    </recommendedName>
</protein>
<proteinExistence type="predicted"/>
<dbReference type="KEGG" id="atq:GH723_01710"/>
<evidence type="ECO:0000313" key="2">
    <source>
        <dbReference type="EMBL" id="QGG96926.1"/>
    </source>
</evidence>
<dbReference type="Gene3D" id="3.30.1330.40">
    <property type="entry name" value="RutC-like"/>
    <property type="match status" value="1"/>
</dbReference>
<evidence type="ECO:0000256" key="1">
    <source>
        <dbReference type="SAM" id="MobiDB-lite"/>
    </source>
</evidence>
<dbReference type="EMBL" id="CP045851">
    <property type="protein sequence ID" value="QGG96926.1"/>
    <property type="molecule type" value="Genomic_DNA"/>
</dbReference>
<keyword evidence="3" id="KW-1185">Reference proteome</keyword>
<accession>A0A5Q2RR50</accession>
<organism evidence="2 3">
    <name type="scientific">Actinomarinicola tropica</name>
    <dbReference type="NCBI Taxonomy" id="2789776"/>
    <lineage>
        <taxon>Bacteria</taxon>
        <taxon>Bacillati</taxon>
        <taxon>Actinomycetota</taxon>
        <taxon>Acidimicrobiia</taxon>
        <taxon>Acidimicrobiales</taxon>
        <taxon>Iamiaceae</taxon>
        <taxon>Actinomarinicola</taxon>
    </lineage>
</organism>
<evidence type="ECO:0008006" key="4">
    <source>
        <dbReference type="Google" id="ProtNLM"/>
    </source>
</evidence>
<gene>
    <name evidence="2" type="ORF">GH723_01710</name>
</gene>
<dbReference type="Pfam" id="PF01042">
    <property type="entry name" value="Ribonuc_L-PSP"/>
    <property type="match status" value="1"/>
</dbReference>
<dbReference type="Proteomes" id="UP000334019">
    <property type="component" value="Chromosome"/>
</dbReference>
<dbReference type="AlphaFoldDB" id="A0A5Q2RR50"/>
<reference evidence="2 3" key="1">
    <citation type="submission" date="2019-11" db="EMBL/GenBank/DDBJ databases">
        <authorList>
            <person name="He Y."/>
        </authorList>
    </citation>
    <scope>NUCLEOTIDE SEQUENCE [LARGE SCALE GENOMIC DNA]</scope>
    <source>
        <strain evidence="2 3">SCSIO 58843</strain>
    </source>
</reference>
<feature type="region of interest" description="Disordered" evidence="1">
    <location>
        <begin position="1"/>
        <end position="39"/>
    </location>
</feature>
<dbReference type="SUPFAM" id="SSF55298">
    <property type="entry name" value="YjgF-like"/>
    <property type="match status" value="1"/>
</dbReference>
<dbReference type="InterPro" id="IPR006175">
    <property type="entry name" value="YjgF/YER057c/UK114"/>
</dbReference>
<name>A0A5Q2RR50_9ACTN</name>
<feature type="compositionally biased region" description="Basic residues" evidence="1">
    <location>
        <begin position="7"/>
        <end position="39"/>
    </location>
</feature>
<dbReference type="InterPro" id="IPR035959">
    <property type="entry name" value="RutC-like_sf"/>
</dbReference>
<evidence type="ECO:0000313" key="3">
    <source>
        <dbReference type="Proteomes" id="UP000334019"/>
    </source>
</evidence>